<keyword evidence="10 12" id="KW-0560">Oxidoreductase</keyword>
<evidence type="ECO:0000256" key="9">
    <source>
        <dbReference type="ARBA" id="ARBA00022989"/>
    </source>
</evidence>
<dbReference type="EMBL" id="VNKQ01000003">
    <property type="protein sequence ID" value="KAG0652411.1"/>
    <property type="molecule type" value="Genomic_DNA"/>
</dbReference>
<dbReference type="GO" id="GO:0050660">
    <property type="term" value="F:flavin adenine dinucleotide binding"/>
    <property type="evidence" value="ECO:0007669"/>
    <property type="project" value="InterPro"/>
</dbReference>
<dbReference type="PANTHER" id="PTHR46056">
    <property type="entry name" value="LONG-CHAIN-ALCOHOL OXIDASE"/>
    <property type="match status" value="1"/>
</dbReference>
<dbReference type="InterPro" id="IPR000172">
    <property type="entry name" value="GMC_OxRdtase_N"/>
</dbReference>
<evidence type="ECO:0000256" key="1">
    <source>
        <dbReference type="ARBA" id="ARBA00000920"/>
    </source>
</evidence>
<comment type="similarity">
    <text evidence="4 12">Belongs to the GMC oxidoreductase family.</text>
</comment>
<dbReference type="GO" id="GO:0016020">
    <property type="term" value="C:membrane"/>
    <property type="evidence" value="ECO:0007669"/>
    <property type="project" value="UniProtKB-SubCell"/>
</dbReference>
<feature type="domain" description="FAD-dependent oxidoreductase 2 FAD-binding" evidence="15">
    <location>
        <begin position="224"/>
        <end position="255"/>
    </location>
</feature>
<keyword evidence="18" id="KW-1185">Reference proteome</keyword>
<reference evidence="17" key="1">
    <citation type="submission" date="2019-07" db="EMBL/GenBank/DDBJ databases">
        <title>Hyphodiscus hymeniophilus genome sequencing and assembly.</title>
        <authorList>
            <person name="Kramer G."/>
            <person name="Nodwell J."/>
        </authorList>
    </citation>
    <scope>NUCLEOTIDE SEQUENCE</scope>
    <source>
        <strain evidence="17">ATCC 34498</strain>
    </source>
</reference>
<evidence type="ECO:0000313" key="17">
    <source>
        <dbReference type="EMBL" id="KAG0652411.1"/>
    </source>
</evidence>
<dbReference type="Pfam" id="PF00732">
    <property type="entry name" value="GMC_oxred_N"/>
    <property type="match status" value="1"/>
</dbReference>
<dbReference type="InterPro" id="IPR036188">
    <property type="entry name" value="FAD/NAD-bd_sf"/>
</dbReference>
<dbReference type="InterPro" id="IPR007867">
    <property type="entry name" value="GMC_OxRtase_C"/>
</dbReference>
<evidence type="ECO:0000313" key="18">
    <source>
        <dbReference type="Proteomes" id="UP000785200"/>
    </source>
</evidence>
<protein>
    <recommendedName>
        <fullName evidence="5 12">Long-chain-alcohol oxidase</fullName>
        <ecNumber evidence="5 12">1.1.3.20</ecNumber>
    </recommendedName>
</protein>
<dbReference type="Proteomes" id="UP000785200">
    <property type="component" value="Unassembled WGS sequence"/>
</dbReference>
<evidence type="ECO:0000259" key="15">
    <source>
        <dbReference type="Pfam" id="PF00890"/>
    </source>
</evidence>
<organism evidence="17 18">
    <name type="scientific">Hyphodiscus hymeniophilus</name>
    <dbReference type="NCBI Taxonomy" id="353542"/>
    <lineage>
        <taxon>Eukaryota</taxon>
        <taxon>Fungi</taxon>
        <taxon>Dikarya</taxon>
        <taxon>Ascomycota</taxon>
        <taxon>Pezizomycotina</taxon>
        <taxon>Leotiomycetes</taxon>
        <taxon>Helotiales</taxon>
        <taxon>Hyphodiscaceae</taxon>
        <taxon>Hyphodiscus</taxon>
    </lineage>
</organism>
<feature type="domain" description="Glucose-methanol-choline oxidoreductase N-terminal" evidence="14">
    <location>
        <begin position="273"/>
        <end position="500"/>
    </location>
</feature>
<evidence type="ECO:0000256" key="11">
    <source>
        <dbReference type="ARBA" id="ARBA00023136"/>
    </source>
</evidence>
<evidence type="ECO:0000256" key="4">
    <source>
        <dbReference type="ARBA" id="ARBA00010790"/>
    </source>
</evidence>
<name>A0A9P7B0Q1_9HELO</name>
<keyword evidence="7" id="KW-0812">Transmembrane</keyword>
<keyword evidence="9" id="KW-1133">Transmembrane helix</keyword>
<evidence type="ECO:0000256" key="8">
    <source>
        <dbReference type="ARBA" id="ARBA00022827"/>
    </source>
</evidence>
<comment type="catalytic activity">
    <reaction evidence="1 12">
        <text>a long-chain primary fatty alcohol + O2 = a long-chain fatty aldehyde + H2O2</text>
        <dbReference type="Rhea" id="RHEA:22756"/>
        <dbReference type="ChEBI" id="CHEBI:15379"/>
        <dbReference type="ChEBI" id="CHEBI:16240"/>
        <dbReference type="ChEBI" id="CHEBI:17176"/>
        <dbReference type="ChEBI" id="CHEBI:77396"/>
        <dbReference type="EC" id="1.1.3.20"/>
    </reaction>
</comment>
<dbReference type="InterPro" id="IPR012400">
    <property type="entry name" value="Long_Oxdase"/>
</dbReference>
<evidence type="ECO:0000256" key="5">
    <source>
        <dbReference type="ARBA" id="ARBA00013125"/>
    </source>
</evidence>
<gene>
    <name evidence="17" type="ORF">D0Z07_1423</name>
</gene>
<feature type="active site" description="Proton acceptor" evidence="13">
    <location>
        <position position="682"/>
    </location>
</feature>
<evidence type="ECO:0000259" key="16">
    <source>
        <dbReference type="Pfam" id="PF05199"/>
    </source>
</evidence>
<evidence type="ECO:0000256" key="6">
    <source>
        <dbReference type="ARBA" id="ARBA00022630"/>
    </source>
</evidence>
<evidence type="ECO:0000256" key="13">
    <source>
        <dbReference type="PIRSR" id="PIRSR028937-1"/>
    </source>
</evidence>
<keyword evidence="11" id="KW-0472">Membrane</keyword>
<dbReference type="GO" id="GO:0046577">
    <property type="term" value="F:long-chain-alcohol oxidase activity"/>
    <property type="evidence" value="ECO:0007669"/>
    <property type="project" value="UniProtKB-EC"/>
</dbReference>
<dbReference type="AlphaFoldDB" id="A0A9P7B0Q1"/>
<evidence type="ECO:0000256" key="3">
    <source>
        <dbReference type="ARBA" id="ARBA00004370"/>
    </source>
</evidence>
<sequence>MTTRQMELLAPLANPLPDLPPGEPFTTEQWTILMAIMDTIIPSIRREPLANDKITQLAVSDVQYNAAIAHLKKTVVDAPTNDALDEYLDERPSASPRFQSLLKRYLGHYAPEDAKKGLSFVLSTLNTRVGSRLLTGYTTPLNQQPIAVRQSILDSWRDSYLPPLNAIHKQMSFAGKSLWLKTSTTAAPMMGFPISPDHYKPGPHFEYDFLQFAQSPEPEIIETDVVIVGSGCGGAVCAKNLAEAGHKVLVVEKSYYYPPSQLPMTEESAGVHLFENGGTINTDDGSVAVIAGSNWGGGGTVNWSASLQTQGFVRKEWAQDRGLTFFETAEFQSCLDRVCHRMGVSADHIRHNHGNECLMEGSRKLGYHAKAVPQNTGGDEHYCGHCSLGCGAAQKQGPVVSWLPDAAKAGAKFIEGFKVDHVMFDETSGTKKAIGVKGTWTSRNSNGGTDGSLEDRRTREIIVKAKKVIISSGTLWSPIILMNSGLKNWQIGRNLYLHPVNLLAGVWKEDVKPWEGGILTSVCTSFENLDGHGHGVKLETTVMTPALFLTLMNWNSGLDFKLQALKLRHTNGYISIARDRDTGRIYPDPVSRSPRIEYSPSAFDRAHVTEGLLALAKLCYVTGATEIHPCIQGVKPFIRDLDVVPSPQDVDPGITDPSFAAWLAELKRIGNKPPVGTFACAHQMGSNRMSTREKDGVVDPKGRVWGTEGLYVSDASVFPSASGVNPMITNMAISDWISRGVSKELGGRMEARL</sequence>
<dbReference type="OrthoDB" id="269227at2759"/>
<dbReference type="Pfam" id="PF05199">
    <property type="entry name" value="GMC_oxred_C"/>
    <property type="match status" value="1"/>
</dbReference>
<evidence type="ECO:0000259" key="14">
    <source>
        <dbReference type="Pfam" id="PF00732"/>
    </source>
</evidence>
<dbReference type="EC" id="1.1.3.20" evidence="5 12"/>
<comment type="subcellular location">
    <subcellularLocation>
        <location evidence="3">Membrane</location>
    </subcellularLocation>
</comment>
<dbReference type="SUPFAM" id="SSF51905">
    <property type="entry name" value="FAD/NAD(P)-binding domain"/>
    <property type="match status" value="1"/>
</dbReference>
<evidence type="ECO:0000256" key="10">
    <source>
        <dbReference type="ARBA" id="ARBA00023002"/>
    </source>
</evidence>
<dbReference type="Gene3D" id="3.50.50.60">
    <property type="entry name" value="FAD/NAD(P)-binding domain"/>
    <property type="match status" value="2"/>
</dbReference>
<comment type="function">
    <text evidence="2">Long-chain fatty alcohol oxidase involved in the omega-oxidation pathway of lipid degradation.</text>
</comment>
<evidence type="ECO:0000256" key="2">
    <source>
        <dbReference type="ARBA" id="ARBA00003842"/>
    </source>
</evidence>
<dbReference type="Pfam" id="PF00890">
    <property type="entry name" value="FAD_binding_2"/>
    <property type="match status" value="1"/>
</dbReference>
<dbReference type="PANTHER" id="PTHR46056:SF12">
    <property type="entry name" value="LONG-CHAIN-ALCOHOL OXIDASE"/>
    <property type="match status" value="1"/>
</dbReference>
<keyword evidence="8" id="KW-0274">FAD</keyword>
<keyword evidence="6" id="KW-0285">Flavoprotein</keyword>
<feature type="domain" description="Glucose-methanol-choline oxidoreductase C-terminal" evidence="16">
    <location>
        <begin position="593"/>
        <end position="733"/>
    </location>
</feature>
<evidence type="ECO:0000256" key="12">
    <source>
        <dbReference type="PIRNR" id="PIRNR028937"/>
    </source>
</evidence>
<evidence type="ECO:0000256" key="7">
    <source>
        <dbReference type="ARBA" id="ARBA00022692"/>
    </source>
</evidence>
<proteinExistence type="inferred from homology"/>
<accession>A0A9P7B0Q1</accession>
<dbReference type="InterPro" id="IPR003953">
    <property type="entry name" value="FAD-dep_OxRdtase_2_FAD-bd"/>
</dbReference>
<comment type="caution">
    <text evidence="17">The sequence shown here is derived from an EMBL/GenBank/DDBJ whole genome shotgun (WGS) entry which is preliminary data.</text>
</comment>
<dbReference type="PIRSF" id="PIRSF028937">
    <property type="entry name" value="Lg_Ch_AO"/>
    <property type="match status" value="1"/>
</dbReference>